<dbReference type="PANTHER" id="PTHR47271">
    <property type="entry name" value="ARGININE DEIMINASE"/>
    <property type="match status" value="1"/>
</dbReference>
<evidence type="ECO:0000313" key="1">
    <source>
        <dbReference type="EMBL" id="MFC0213484.1"/>
    </source>
</evidence>
<keyword evidence="2" id="KW-1185">Reference proteome</keyword>
<organism evidence="1 2">
    <name type="scientific">Paenibacillus chartarius</name>
    <dbReference type="NCBI Taxonomy" id="747481"/>
    <lineage>
        <taxon>Bacteria</taxon>
        <taxon>Bacillati</taxon>
        <taxon>Bacillota</taxon>
        <taxon>Bacilli</taxon>
        <taxon>Bacillales</taxon>
        <taxon>Paenibacillaceae</taxon>
        <taxon>Paenibacillus</taxon>
    </lineage>
</organism>
<dbReference type="Proteomes" id="UP001589776">
    <property type="component" value="Unassembled WGS sequence"/>
</dbReference>
<gene>
    <name evidence="1" type="ORF">ACFFK0_13630</name>
</gene>
<comment type="caution">
    <text evidence="1">The sequence shown here is derived from an EMBL/GenBank/DDBJ whole genome shotgun (WGS) entry which is preliminary data.</text>
</comment>
<accession>A0ABV6DLF6</accession>
<dbReference type="Gene3D" id="3.75.10.10">
    <property type="entry name" value="L-arginine/glycine Amidinotransferase, Chain A"/>
    <property type="match status" value="1"/>
</dbReference>
<evidence type="ECO:0000313" key="2">
    <source>
        <dbReference type="Proteomes" id="UP001589776"/>
    </source>
</evidence>
<dbReference type="PANTHER" id="PTHR47271:SF2">
    <property type="entry name" value="ARGININE DEIMINASE"/>
    <property type="match status" value="1"/>
</dbReference>
<dbReference type="RefSeq" id="WP_377470798.1">
    <property type="nucleotide sequence ID" value="NZ_JBHLWN010000051.1"/>
</dbReference>
<proteinExistence type="predicted"/>
<protein>
    <submittedName>
        <fullName evidence="1">Dimethylarginine dimethylaminohydrolase family protein</fullName>
    </submittedName>
</protein>
<sequence>MDGNAKYMSKSLVNKPFHDKELLRDIWGDGWGVSNDIGRIGKILMHRPGKEVLHLHRHAREIEAGSVFNHEIRGHSLQDDDNGGLPDPDKLQAQFDGLSRVLHKEGIEILPLEGIAEGWPERLFTRDLGLVIPGGVVLSRMALYLRYGEIRLAAQTFSRIGMPILGMIQGHGLVEGGSFTMLDDATALIGRSERVNLEGIEQIRHILAIQDIQLLVIELPSTIIHLDEAFLMIDHSRALVNTALLPFWFLDELHQRGITLLHVDPKDPPLTINALTVAPGRVVFPASGVRTIELLDRHGIQIIPVEVDEIFKLGGGIHCVTLPLTRAQT</sequence>
<dbReference type="EMBL" id="JBHLWN010000051">
    <property type="protein sequence ID" value="MFC0213484.1"/>
    <property type="molecule type" value="Genomic_DNA"/>
</dbReference>
<dbReference type="SUPFAM" id="SSF55909">
    <property type="entry name" value="Pentein"/>
    <property type="match status" value="1"/>
</dbReference>
<reference evidence="1 2" key="1">
    <citation type="submission" date="2024-09" db="EMBL/GenBank/DDBJ databases">
        <authorList>
            <person name="Sun Q."/>
            <person name="Mori K."/>
        </authorList>
    </citation>
    <scope>NUCLEOTIDE SEQUENCE [LARGE SCALE GENOMIC DNA]</scope>
    <source>
        <strain evidence="1 2">CCM 7759</strain>
    </source>
</reference>
<name>A0ABV6DLF6_9BACL</name>
<dbReference type="Pfam" id="PF02274">
    <property type="entry name" value="ADI"/>
    <property type="match status" value="2"/>
</dbReference>